<dbReference type="OrthoDB" id="26525at2759"/>
<dbReference type="Gene3D" id="1.10.238.10">
    <property type="entry name" value="EF-hand"/>
    <property type="match status" value="1"/>
</dbReference>
<keyword evidence="2" id="KW-0677">Repeat</keyword>
<evidence type="ECO:0000259" key="5">
    <source>
        <dbReference type="PROSITE" id="PS50222"/>
    </source>
</evidence>
<accession>A0A7J0GNB8</accession>
<dbReference type="Pfam" id="PF13499">
    <property type="entry name" value="EF-hand_7"/>
    <property type="match status" value="1"/>
</dbReference>
<keyword evidence="7" id="KW-1185">Reference proteome</keyword>
<feature type="region of interest" description="Disordered" evidence="4">
    <location>
        <begin position="89"/>
        <end position="138"/>
    </location>
</feature>
<protein>
    <submittedName>
        <fullName evidence="6">Calcium-binding EF-hand family protein</fullName>
    </submittedName>
</protein>
<dbReference type="AlphaFoldDB" id="A0A7J0GNB8"/>
<dbReference type="SMART" id="SM00054">
    <property type="entry name" value="EFh"/>
    <property type="match status" value="2"/>
</dbReference>
<evidence type="ECO:0000256" key="1">
    <source>
        <dbReference type="ARBA" id="ARBA00022723"/>
    </source>
</evidence>
<evidence type="ECO:0000313" key="6">
    <source>
        <dbReference type="EMBL" id="GFZ12290.1"/>
    </source>
</evidence>
<keyword evidence="1" id="KW-0479">Metal-binding</keyword>
<dbReference type="InterPro" id="IPR002048">
    <property type="entry name" value="EF_hand_dom"/>
</dbReference>
<dbReference type="PROSITE" id="PS00018">
    <property type="entry name" value="EF_HAND_1"/>
    <property type="match status" value="2"/>
</dbReference>
<feature type="compositionally biased region" description="Basic and acidic residues" evidence="4">
    <location>
        <begin position="113"/>
        <end position="132"/>
    </location>
</feature>
<feature type="domain" description="EF-hand" evidence="5">
    <location>
        <begin position="16"/>
        <end position="51"/>
    </location>
</feature>
<dbReference type="GO" id="GO:0005509">
    <property type="term" value="F:calcium ion binding"/>
    <property type="evidence" value="ECO:0007669"/>
    <property type="project" value="InterPro"/>
</dbReference>
<feature type="domain" description="EF-hand" evidence="5">
    <location>
        <begin position="52"/>
        <end position="87"/>
    </location>
</feature>
<keyword evidence="3" id="KW-0106">Calcium</keyword>
<evidence type="ECO:0000256" key="4">
    <source>
        <dbReference type="SAM" id="MobiDB-lite"/>
    </source>
</evidence>
<dbReference type="PANTHER" id="PTHR10891">
    <property type="entry name" value="EF-HAND CALCIUM-BINDING DOMAIN CONTAINING PROTEIN"/>
    <property type="match status" value="1"/>
</dbReference>
<dbReference type="CDD" id="cd00051">
    <property type="entry name" value="EFh"/>
    <property type="match status" value="1"/>
</dbReference>
<dbReference type="FunFam" id="1.10.238.10:FF:000178">
    <property type="entry name" value="Calmodulin-2 A"/>
    <property type="match status" value="1"/>
</dbReference>
<dbReference type="SUPFAM" id="SSF47473">
    <property type="entry name" value="EF-hand"/>
    <property type="match status" value="1"/>
</dbReference>
<name>A0A7J0GNB8_9ERIC</name>
<organism evidence="6 7">
    <name type="scientific">Actinidia rufa</name>
    <dbReference type="NCBI Taxonomy" id="165716"/>
    <lineage>
        <taxon>Eukaryota</taxon>
        <taxon>Viridiplantae</taxon>
        <taxon>Streptophyta</taxon>
        <taxon>Embryophyta</taxon>
        <taxon>Tracheophyta</taxon>
        <taxon>Spermatophyta</taxon>
        <taxon>Magnoliopsida</taxon>
        <taxon>eudicotyledons</taxon>
        <taxon>Gunneridae</taxon>
        <taxon>Pentapetalae</taxon>
        <taxon>asterids</taxon>
        <taxon>Ericales</taxon>
        <taxon>Actinidiaceae</taxon>
        <taxon>Actinidia</taxon>
    </lineage>
</organism>
<dbReference type="Proteomes" id="UP000585474">
    <property type="component" value="Unassembled WGS sequence"/>
</dbReference>
<dbReference type="GO" id="GO:0043226">
    <property type="term" value="C:organelle"/>
    <property type="evidence" value="ECO:0007669"/>
    <property type="project" value="UniProtKB-ARBA"/>
</dbReference>
<dbReference type="PROSITE" id="PS50222">
    <property type="entry name" value="EF_HAND_2"/>
    <property type="match status" value="2"/>
</dbReference>
<comment type="caution">
    <text evidence="6">The sequence shown here is derived from an EMBL/GenBank/DDBJ whole genome shotgun (WGS) entry which is preliminary data.</text>
</comment>
<gene>
    <name evidence="6" type="ORF">Acr_23g0006750</name>
</gene>
<dbReference type="EMBL" id="BJWL01000023">
    <property type="protein sequence ID" value="GFZ12290.1"/>
    <property type="molecule type" value="Genomic_DNA"/>
</dbReference>
<reference evidence="6 7" key="1">
    <citation type="submission" date="2019-07" db="EMBL/GenBank/DDBJ databases">
        <title>De Novo Assembly of kiwifruit Actinidia rufa.</title>
        <authorList>
            <person name="Sugita-Konishi S."/>
            <person name="Sato K."/>
            <person name="Mori E."/>
            <person name="Abe Y."/>
            <person name="Kisaki G."/>
            <person name="Hamano K."/>
            <person name="Suezawa K."/>
            <person name="Otani M."/>
            <person name="Fukuda T."/>
            <person name="Manabe T."/>
            <person name="Gomi K."/>
            <person name="Tabuchi M."/>
            <person name="Akimitsu K."/>
            <person name="Kataoka I."/>
        </authorList>
    </citation>
    <scope>NUCLEOTIDE SEQUENCE [LARGE SCALE GENOMIC DNA]</scope>
    <source>
        <strain evidence="7">cv. Fuchu</strain>
    </source>
</reference>
<evidence type="ECO:0000313" key="7">
    <source>
        <dbReference type="Proteomes" id="UP000585474"/>
    </source>
</evidence>
<dbReference type="InterPro" id="IPR011992">
    <property type="entry name" value="EF-hand-dom_pair"/>
</dbReference>
<sequence length="138" mass="15754">MAANTNPSPKPSACLQDMDDATKVFQKFDANGDGKISVTELVGVMKALGSDTSETDIKRTMEEIDADHDGFISHNEFTAFLRRRRRRGRCSGNEGRLRAVRSGQGRPHLRRRAPPDPEPPRREVLRPRLHRNDKFRRF</sequence>
<dbReference type="InterPro" id="IPR039647">
    <property type="entry name" value="EF_hand_pair_protein_CML-like"/>
</dbReference>
<proteinExistence type="predicted"/>
<evidence type="ECO:0000256" key="2">
    <source>
        <dbReference type="ARBA" id="ARBA00022737"/>
    </source>
</evidence>
<dbReference type="InterPro" id="IPR018247">
    <property type="entry name" value="EF_Hand_1_Ca_BS"/>
</dbReference>
<evidence type="ECO:0000256" key="3">
    <source>
        <dbReference type="ARBA" id="ARBA00022837"/>
    </source>
</evidence>